<accession>A0A0B2UX70</accession>
<evidence type="ECO:0000313" key="2">
    <source>
        <dbReference type="EMBL" id="KHN74028.1"/>
    </source>
</evidence>
<feature type="region of interest" description="Disordered" evidence="1">
    <location>
        <begin position="336"/>
        <end position="395"/>
    </location>
</feature>
<evidence type="ECO:0000256" key="1">
    <source>
        <dbReference type="SAM" id="MobiDB-lite"/>
    </source>
</evidence>
<feature type="compositionally biased region" description="Basic and acidic residues" evidence="1">
    <location>
        <begin position="344"/>
        <end position="381"/>
    </location>
</feature>
<comment type="caution">
    <text evidence="2">The sequence shown here is derived from an EMBL/GenBank/DDBJ whole genome shotgun (WGS) entry which is preliminary data.</text>
</comment>
<reference evidence="2 3" key="1">
    <citation type="submission" date="2014-11" db="EMBL/GenBank/DDBJ databases">
        <title>Genetic blueprint of the zoonotic pathogen Toxocara canis.</title>
        <authorList>
            <person name="Zhu X.-Q."/>
            <person name="Korhonen P.K."/>
            <person name="Cai H."/>
            <person name="Young N.D."/>
            <person name="Nejsum P."/>
            <person name="von Samson-Himmelstjerna G."/>
            <person name="Boag P.R."/>
            <person name="Tan P."/>
            <person name="Li Q."/>
            <person name="Min J."/>
            <person name="Yang Y."/>
            <person name="Wang X."/>
            <person name="Fang X."/>
            <person name="Hall R.S."/>
            <person name="Hofmann A."/>
            <person name="Sternberg P.W."/>
            <person name="Jex A.R."/>
            <person name="Gasser R.B."/>
        </authorList>
    </citation>
    <scope>NUCLEOTIDE SEQUENCE [LARGE SCALE GENOMIC DNA]</scope>
    <source>
        <strain evidence="2">PN_DK_2014</strain>
    </source>
</reference>
<dbReference type="Proteomes" id="UP000031036">
    <property type="component" value="Unassembled WGS sequence"/>
</dbReference>
<protein>
    <submittedName>
        <fullName evidence="2">Uncharacterized protein</fullName>
    </submittedName>
</protein>
<gene>
    <name evidence="2" type="ORF">Tcan_18645</name>
</gene>
<proteinExistence type="predicted"/>
<dbReference type="EMBL" id="JPKZ01002981">
    <property type="protein sequence ID" value="KHN74028.1"/>
    <property type="molecule type" value="Genomic_DNA"/>
</dbReference>
<keyword evidence="3" id="KW-1185">Reference proteome</keyword>
<organism evidence="2 3">
    <name type="scientific">Toxocara canis</name>
    <name type="common">Canine roundworm</name>
    <dbReference type="NCBI Taxonomy" id="6265"/>
    <lineage>
        <taxon>Eukaryota</taxon>
        <taxon>Metazoa</taxon>
        <taxon>Ecdysozoa</taxon>
        <taxon>Nematoda</taxon>
        <taxon>Chromadorea</taxon>
        <taxon>Rhabditida</taxon>
        <taxon>Spirurina</taxon>
        <taxon>Ascaridomorpha</taxon>
        <taxon>Ascaridoidea</taxon>
        <taxon>Toxocaridae</taxon>
        <taxon>Toxocara</taxon>
    </lineage>
</organism>
<evidence type="ECO:0000313" key="3">
    <source>
        <dbReference type="Proteomes" id="UP000031036"/>
    </source>
</evidence>
<dbReference type="AlphaFoldDB" id="A0A0B2UX70"/>
<sequence length="395" mass="44607">MNQEEERLAEGAFMVEVIKFASFSGDPVLRQLRAPKTAVHLFSLLMFSYSEHPFNHSTFGDDPQMNDQKCACVICGRYIDNRESSAVLFPKDEPRMSQWIKALKIPNVEEFIWKLEKRSIAFACHYHVASLRRNHAKVYSPYDRPRLNPKYASLYQTASTAIVAVSNAKPAVSAAPILTVVRSKDGYCCYCKTKSNGIFVRMPDEANVRALWYARMGFFNATIERAISIGDYEKTLLCVEHFARFFRGTVMYFAENFPYSYQDHIYGARFLNVSITSTDTLIEHSKHLTDDTATISHGNDESVPGECSVNCETVFGRSLDQGFRIIKRELLDTEADSMSTAVGSDREDRDLIAPVGEVKKEPPDSPTDQEHSSFSKTKVEIVEDSDTMAKLNSSV</sequence>
<name>A0A0B2UX70_TOXCA</name>